<dbReference type="Pfam" id="PF13358">
    <property type="entry name" value="DDE_3"/>
    <property type="match status" value="1"/>
</dbReference>
<evidence type="ECO:0000259" key="1">
    <source>
        <dbReference type="Pfam" id="PF13358"/>
    </source>
</evidence>
<dbReference type="EMBL" id="AP019532">
    <property type="protein sequence ID" value="BBI93038.1"/>
    <property type="molecule type" value="Genomic_DNA"/>
</dbReference>
<dbReference type="Gene3D" id="3.30.420.10">
    <property type="entry name" value="Ribonuclease H-like superfamily/Ribonuclease H"/>
    <property type="match status" value="1"/>
</dbReference>
<gene>
    <name evidence="2" type="ORF">SSYIS1_40380</name>
</gene>
<dbReference type="AlphaFoldDB" id="A0A455VR08"/>
<accession>A0A455VR08</accession>
<proteinExistence type="predicted"/>
<feature type="domain" description="Tc1-like transposase DDE" evidence="1">
    <location>
        <begin position="16"/>
        <end position="145"/>
    </location>
</feature>
<geneLocation type="plasmid" evidence="3">
    <name>pssyis1 dna</name>
</geneLocation>
<dbReference type="PANTHER" id="PTHR46564">
    <property type="entry name" value="TRANSPOSASE"/>
    <property type="match status" value="1"/>
</dbReference>
<evidence type="ECO:0000313" key="3">
    <source>
        <dbReference type="Proteomes" id="UP000324392"/>
    </source>
</evidence>
<sequence length="160" mass="18429">MFRQKVETYQEQEKPLIFIDESGFPYDLPRNHGYSPKGQLCYGCKDWLAKGRTNAIGALLGTTLLTVTLFDGNINSHVFYSWMTQCLIPVLPQKSVLFMDNVSFHKREDILQAIEKAGHQVEFLPPYSPDLNPIEHKWAQAKRKKKEIGCDIDTLFSVYM</sequence>
<dbReference type="GO" id="GO:0003676">
    <property type="term" value="F:nucleic acid binding"/>
    <property type="evidence" value="ECO:0007669"/>
    <property type="project" value="InterPro"/>
</dbReference>
<reference evidence="2 3" key="1">
    <citation type="submission" date="2019-03" db="EMBL/GenBank/DDBJ databases">
        <title>The genome sequence of Candidatus Serratia symbiotica strain IS.</title>
        <authorList>
            <person name="Nikoh N."/>
            <person name="Koga R."/>
            <person name="Oshima K."/>
            <person name="Hattori M."/>
            <person name="Fukatsu T."/>
        </authorList>
    </citation>
    <scope>NUCLEOTIDE SEQUENCE [LARGE SCALE GENOMIC DNA]</scope>
    <source>
        <strain evidence="2 3">IS</strain>
        <plasmid evidence="3">pssyis1 dna</plasmid>
    </source>
</reference>
<protein>
    <submittedName>
        <fullName evidence="2">ISHde6 transposase orfB</fullName>
    </submittedName>
</protein>
<organism evidence="2 3">
    <name type="scientific">Serratia symbiotica</name>
    <dbReference type="NCBI Taxonomy" id="138074"/>
    <lineage>
        <taxon>Bacteria</taxon>
        <taxon>Pseudomonadati</taxon>
        <taxon>Pseudomonadota</taxon>
        <taxon>Gammaproteobacteria</taxon>
        <taxon>Enterobacterales</taxon>
        <taxon>Yersiniaceae</taxon>
        <taxon>Serratia</taxon>
    </lineage>
</organism>
<dbReference type="PANTHER" id="PTHR46564:SF1">
    <property type="entry name" value="TRANSPOSASE"/>
    <property type="match status" value="1"/>
</dbReference>
<dbReference type="InterPro" id="IPR036397">
    <property type="entry name" value="RNaseH_sf"/>
</dbReference>
<dbReference type="InterPro" id="IPR047655">
    <property type="entry name" value="Transpos_IS630-like"/>
</dbReference>
<dbReference type="Proteomes" id="UP000324392">
    <property type="component" value="Plasmid pSsyis1"/>
</dbReference>
<name>A0A455VR08_9GAMM</name>
<keyword evidence="2" id="KW-0614">Plasmid</keyword>
<evidence type="ECO:0000313" key="2">
    <source>
        <dbReference type="EMBL" id="BBI93038.1"/>
    </source>
</evidence>
<dbReference type="NCBIfam" id="NF033545">
    <property type="entry name" value="transpos_IS630"/>
    <property type="match status" value="1"/>
</dbReference>
<dbReference type="InterPro" id="IPR038717">
    <property type="entry name" value="Tc1-like_DDE_dom"/>
</dbReference>